<dbReference type="Proteomes" id="UP000629923">
    <property type="component" value="Unassembled WGS sequence"/>
</dbReference>
<gene>
    <name evidence="1" type="ORF">H7U18_10410</name>
</gene>
<accession>A0A923ENG1</accession>
<organism evidence="1 2">
    <name type="scientific">Klebsiella pneumoniae</name>
    <dbReference type="NCBI Taxonomy" id="573"/>
    <lineage>
        <taxon>Bacteria</taxon>
        <taxon>Pseudomonadati</taxon>
        <taxon>Pseudomonadota</taxon>
        <taxon>Gammaproteobacteria</taxon>
        <taxon>Enterobacterales</taxon>
        <taxon>Enterobacteriaceae</taxon>
        <taxon>Klebsiella/Raoultella group</taxon>
        <taxon>Klebsiella</taxon>
        <taxon>Klebsiella pneumoniae complex</taxon>
    </lineage>
</organism>
<dbReference type="AlphaFoldDB" id="A0A923ENG1"/>
<evidence type="ECO:0000313" key="1">
    <source>
        <dbReference type="EMBL" id="MBC2872896.1"/>
    </source>
</evidence>
<reference evidence="1" key="1">
    <citation type="submission" date="2020-08" db="EMBL/GenBank/DDBJ databases">
        <title>Tigecycline and colistin resistance in Klebsiella pneumoniae.</title>
        <authorList>
            <person name="Ramesh N."/>
            <person name="Shanthini T."/>
            <person name="Prasanth M."/>
            <person name="Senthilkumar N."/>
            <person name="Meesala Krishna M."/>
            <person name="Guruswami G."/>
        </authorList>
    </citation>
    <scope>NUCLEOTIDE SEQUENCE</scope>
    <source>
        <strain evidence="1">SHM 84C</strain>
    </source>
</reference>
<sequence>MLAHTRSLVAFCAAKPGAAASSRWLIGMRVSTSAPTISNPATNHSPELKLPVVSRKMPINSGLTAEPTLPIALITANATARDCRLITRSGVVQKMAIAVRIPQKP</sequence>
<dbReference type="EMBL" id="JACLQZ010000001">
    <property type="protein sequence ID" value="MBC2872896.1"/>
    <property type="molecule type" value="Genomic_DNA"/>
</dbReference>
<name>A0A923ENG1_KLEPN</name>
<comment type="caution">
    <text evidence="1">The sequence shown here is derived from an EMBL/GenBank/DDBJ whole genome shotgun (WGS) entry which is preliminary data.</text>
</comment>
<protein>
    <submittedName>
        <fullName evidence="1">Uncharacterized protein</fullName>
    </submittedName>
</protein>
<proteinExistence type="predicted"/>
<evidence type="ECO:0000313" key="2">
    <source>
        <dbReference type="Proteomes" id="UP000629923"/>
    </source>
</evidence>